<gene>
    <name evidence="2" type="ORF">AVL61_06830</name>
</gene>
<evidence type="ECO:0000313" key="2">
    <source>
        <dbReference type="EMBL" id="KUG52063.1"/>
    </source>
</evidence>
<evidence type="ECO:0000259" key="1">
    <source>
        <dbReference type="Pfam" id="PF20058"/>
    </source>
</evidence>
<comment type="caution">
    <text evidence="2">The sequence shown here is derived from an EMBL/GenBank/DDBJ whole genome shotgun (WGS) entry which is preliminary data.</text>
</comment>
<name>A0A0W8I344_KOCRO</name>
<reference evidence="3" key="1">
    <citation type="submission" date="2015-12" db="EMBL/GenBank/DDBJ databases">
        <authorList>
            <person name="Nair G.R."/>
            <person name="Kaur G."/>
            <person name="Mayilraj S."/>
        </authorList>
    </citation>
    <scope>NUCLEOTIDE SEQUENCE [LARGE SCALE GENOMIC DNA]</scope>
    <source>
        <strain evidence="3">CD08_4</strain>
    </source>
</reference>
<evidence type="ECO:0000313" key="3">
    <source>
        <dbReference type="Proteomes" id="UP000053512"/>
    </source>
</evidence>
<accession>A0A0W8I344</accession>
<dbReference type="RefSeq" id="WP_058875198.1">
    <property type="nucleotide sequence ID" value="NZ_LQBK01000040.1"/>
</dbReference>
<dbReference type="Proteomes" id="UP000053512">
    <property type="component" value="Unassembled WGS sequence"/>
</dbReference>
<dbReference type="OrthoDB" id="4408226at2"/>
<dbReference type="Pfam" id="PF20058">
    <property type="entry name" value="DUF6457"/>
    <property type="match status" value="1"/>
</dbReference>
<dbReference type="AlphaFoldDB" id="A0A0W8I344"/>
<dbReference type="InterPro" id="IPR045598">
    <property type="entry name" value="DUF6457"/>
</dbReference>
<proteinExistence type="predicted"/>
<dbReference type="EMBL" id="LQBK01000040">
    <property type="protein sequence ID" value="KUG52063.1"/>
    <property type="molecule type" value="Genomic_DNA"/>
</dbReference>
<protein>
    <recommendedName>
        <fullName evidence="1">DUF6457 domain-containing protein</fullName>
    </recommendedName>
</protein>
<sequence length="98" mass="10295">MPEDLSPAENEILERWITTVRGALDVPGTELPLDAVLGLSGRVAHGTVRPAVPATAYLLGYHVGRAAAAGEDEQLVLARALQTVDGLVAAARRSPEEN</sequence>
<organism evidence="2 3">
    <name type="scientific">Kocuria rosea subsp. polaris</name>
    <dbReference type="NCBI Taxonomy" id="136273"/>
    <lineage>
        <taxon>Bacteria</taxon>
        <taxon>Bacillati</taxon>
        <taxon>Actinomycetota</taxon>
        <taxon>Actinomycetes</taxon>
        <taxon>Micrococcales</taxon>
        <taxon>Micrococcaceae</taxon>
        <taxon>Kocuria</taxon>
    </lineage>
</organism>
<feature type="domain" description="DUF6457" evidence="1">
    <location>
        <begin position="9"/>
        <end position="92"/>
    </location>
</feature>